<proteinExistence type="predicted"/>
<dbReference type="EMBL" id="HBIH01026948">
    <property type="protein sequence ID" value="CAE0330173.1"/>
    <property type="molecule type" value="Transcribed_RNA"/>
</dbReference>
<reference evidence="1" key="1">
    <citation type="submission" date="2021-01" db="EMBL/GenBank/DDBJ databases">
        <authorList>
            <person name="Corre E."/>
            <person name="Pelletier E."/>
            <person name="Niang G."/>
            <person name="Scheremetjew M."/>
            <person name="Finn R."/>
            <person name="Kale V."/>
            <person name="Holt S."/>
            <person name="Cochrane G."/>
            <person name="Meng A."/>
            <person name="Brown T."/>
            <person name="Cohen L."/>
        </authorList>
    </citation>
    <scope>NUCLEOTIDE SEQUENCE</scope>
    <source>
        <strain evidence="1">S3</strain>
    </source>
</reference>
<protein>
    <submittedName>
        <fullName evidence="1">Uncharacterized protein</fullName>
    </submittedName>
</protein>
<name>A0A7S3N001_9SPIT</name>
<sequence>MLRAPEHSTLAVVEVLPRFGRVHALWQFAFIQRRTYAVVPLAELLGCGGLGVALQVRHGLPHRREDLWQEEGSSLGLGVILTQARDDALPLLVEGLLPHGQVHASRVGLEETVFLLAGLG</sequence>
<evidence type="ECO:0000313" key="1">
    <source>
        <dbReference type="EMBL" id="CAE0330173.1"/>
    </source>
</evidence>
<dbReference type="AlphaFoldDB" id="A0A7S3N001"/>
<accession>A0A7S3N001</accession>
<gene>
    <name evidence="1" type="ORF">SINC0208_LOCUS10805</name>
</gene>
<organism evidence="1">
    <name type="scientific">Strombidium inclinatum</name>
    <dbReference type="NCBI Taxonomy" id="197538"/>
    <lineage>
        <taxon>Eukaryota</taxon>
        <taxon>Sar</taxon>
        <taxon>Alveolata</taxon>
        <taxon>Ciliophora</taxon>
        <taxon>Intramacronucleata</taxon>
        <taxon>Spirotrichea</taxon>
        <taxon>Oligotrichia</taxon>
        <taxon>Strombidiidae</taxon>
        <taxon>Strombidium</taxon>
    </lineage>
</organism>